<protein>
    <submittedName>
        <fullName evidence="1">Uncharacterized protein</fullName>
    </submittedName>
</protein>
<accession>A0AAU7D6Z2</accession>
<name>A0AAU7D6Z2_9BACT</name>
<sequence>MATINITDSSAAQASIDLATSASDFGSNPASALRFIDNDIVKMLDLTIDQAPLSNLSLGFSYTPSFAVGADSKFTVGGALTSTFSIFRRPPHPEAGAPLPNLFPSDPLGDDPLSLSDTCYTMLQCAVGLNLEATDKSSPYAFVGGSKLQASASIYLPYPKSSGYPTLKTALAEAFSNYSIPTTRLALAALPEGHIFTYDVSGTLTATGKFNLVAAVNPTVSAGVTETIELLSVDVGPEVTVGGCITLASDFQIRVRKIGANSLRIGHYRKRGSTLTVTFDAGASVDATAGGVDLIAPIFKLLGSGSDVSKQWLEQQGAKDLADDIQDSLTKAVQQKLSIALDAETDVTASDSSAFLFDFDLAELDTQGQRALDALLIGDLGQLIMAGPLPKGITKHASVLDRIRSTTHTLSVNFLGVLSYADITKYALQSTAKYTENGEIALMDKATASQTAVTATPLVASQRLHHVLADLFTATVSYHCSAGNAAPDFTAIQQFYDYERKVDPSTLGWFRDLAIQLGKEYQLPGGPFGGPAWMNILLTYKKRDAMLLFLDSSGHARPQSDFVIIGRRAMAAAVEANPVVGYLAHMQESEPYWDAIVDKDPGNLAWPMNGLQKTEFGMACFAVGSWASSMSKVSKLIEQMITYTGSHDASSLPADKNFLDLRSQLASQLKQASSKLVGTWVPGWSIFAVYFCHAPSSGNVALGFLKQSFIDSLP</sequence>
<organism evidence="1">
    <name type="scientific">Edaphobacter paludis</name>
    <dbReference type="NCBI Taxonomy" id="3035702"/>
    <lineage>
        <taxon>Bacteria</taxon>
        <taxon>Pseudomonadati</taxon>
        <taxon>Acidobacteriota</taxon>
        <taxon>Terriglobia</taxon>
        <taxon>Terriglobales</taxon>
        <taxon>Acidobacteriaceae</taxon>
        <taxon>Edaphobacter</taxon>
    </lineage>
</organism>
<evidence type="ECO:0000313" key="1">
    <source>
        <dbReference type="EMBL" id="XBH13092.1"/>
    </source>
</evidence>
<dbReference type="AlphaFoldDB" id="A0AAU7D6Z2"/>
<reference evidence="1" key="1">
    <citation type="submission" date="2023-03" db="EMBL/GenBank/DDBJ databases">
        <title>Edaphobacter sp.</title>
        <authorList>
            <person name="Huber K.J."/>
            <person name="Papendorf J."/>
            <person name="Pilke C."/>
            <person name="Bunk B."/>
            <person name="Sproeer C."/>
            <person name="Pester M."/>
        </authorList>
    </citation>
    <scope>NUCLEOTIDE SEQUENCE</scope>
    <source>
        <strain evidence="1">DSM 109920</strain>
    </source>
</reference>
<proteinExistence type="predicted"/>
<dbReference type="EMBL" id="CP121195">
    <property type="protein sequence ID" value="XBH13092.1"/>
    <property type="molecule type" value="Genomic_DNA"/>
</dbReference>
<gene>
    <name evidence="1" type="ORF">P8936_15565</name>
</gene>
<dbReference type="RefSeq" id="WP_348269696.1">
    <property type="nucleotide sequence ID" value="NZ_CP121195.1"/>
</dbReference>